<dbReference type="InterPro" id="IPR033463">
    <property type="entry name" value="sCache_3"/>
</dbReference>
<evidence type="ECO:0000256" key="3">
    <source>
        <dbReference type="ARBA" id="ARBA00022692"/>
    </source>
</evidence>
<evidence type="ECO:0000259" key="12">
    <source>
        <dbReference type="PROSITE" id="PS50885"/>
    </source>
</evidence>
<feature type="coiled-coil region" evidence="9">
    <location>
        <begin position="317"/>
        <end position="344"/>
    </location>
</feature>
<dbReference type="PANTHER" id="PTHR32089">
    <property type="entry name" value="METHYL-ACCEPTING CHEMOTAXIS PROTEIN MCPB"/>
    <property type="match status" value="1"/>
</dbReference>
<evidence type="ECO:0000256" key="4">
    <source>
        <dbReference type="ARBA" id="ARBA00022989"/>
    </source>
</evidence>
<keyword evidence="4 10" id="KW-1133">Transmembrane helix</keyword>
<dbReference type="GO" id="GO:0006935">
    <property type="term" value="P:chemotaxis"/>
    <property type="evidence" value="ECO:0007669"/>
    <property type="project" value="InterPro"/>
</dbReference>
<evidence type="ECO:0000256" key="7">
    <source>
        <dbReference type="ARBA" id="ARBA00029447"/>
    </source>
</evidence>
<keyword evidence="9" id="KW-0175">Coiled coil</keyword>
<proteinExistence type="inferred from homology"/>
<dbReference type="GO" id="GO:0005886">
    <property type="term" value="C:plasma membrane"/>
    <property type="evidence" value="ECO:0007669"/>
    <property type="project" value="UniProtKB-SubCell"/>
</dbReference>
<dbReference type="CDD" id="cd06225">
    <property type="entry name" value="HAMP"/>
    <property type="match status" value="1"/>
</dbReference>
<dbReference type="Gene3D" id="6.10.340.10">
    <property type="match status" value="1"/>
</dbReference>
<keyword evidence="2" id="KW-1003">Cell membrane</keyword>
<dbReference type="SMART" id="SM00304">
    <property type="entry name" value="HAMP"/>
    <property type="match status" value="1"/>
</dbReference>
<keyword evidence="3 10" id="KW-0812">Transmembrane</keyword>
<dbReference type="InterPro" id="IPR004089">
    <property type="entry name" value="MCPsignal_dom"/>
</dbReference>
<dbReference type="AlphaFoldDB" id="A0A343J9V9"/>
<reference evidence="13 14" key="1">
    <citation type="submission" date="2016-08" db="EMBL/GenBank/DDBJ databases">
        <title>Complete Genome Sequence Of The Indigo Reducing Clostridium isatidis DSM15098.</title>
        <authorList>
            <person name="Little G.T."/>
            <person name="Minton N.P."/>
        </authorList>
    </citation>
    <scope>NUCLEOTIDE SEQUENCE [LARGE SCALE GENOMIC DNA]</scope>
    <source>
        <strain evidence="13 14">DSM 15098</strain>
    </source>
</reference>
<dbReference type="RefSeq" id="WP_164704065.1">
    <property type="nucleotide sequence ID" value="NZ_CP016786.1"/>
</dbReference>
<evidence type="ECO:0000313" key="13">
    <source>
        <dbReference type="EMBL" id="ASW42317.1"/>
    </source>
</evidence>
<dbReference type="PRINTS" id="PR00260">
    <property type="entry name" value="CHEMTRNSDUCR"/>
</dbReference>
<dbReference type="Pfam" id="PF00015">
    <property type="entry name" value="MCPsignal"/>
    <property type="match status" value="1"/>
</dbReference>
<dbReference type="PROSITE" id="PS50885">
    <property type="entry name" value="HAMP"/>
    <property type="match status" value="1"/>
</dbReference>
<comment type="subcellular location">
    <subcellularLocation>
        <location evidence="1">Cell membrane</location>
        <topology evidence="1">Multi-pass membrane protein</topology>
    </subcellularLocation>
</comment>
<dbReference type="PANTHER" id="PTHR32089:SF112">
    <property type="entry name" value="LYSOZYME-LIKE PROTEIN-RELATED"/>
    <property type="match status" value="1"/>
</dbReference>
<dbReference type="InterPro" id="IPR004090">
    <property type="entry name" value="Chemotax_Me-accpt_rcpt"/>
</dbReference>
<protein>
    <recommendedName>
        <fullName evidence="15">Chemotaxis protein</fullName>
    </recommendedName>
</protein>
<dbReference type="SMART" id="SM00283">
    <property type="entry name" value="MA"/>
    <property type="match status" value="1"/>
</dbReference>
<accession>A0A343J9V9</accession>
<dbReference type="KEGG" id="cia:BEN51_02080"/>
<dbReference type="Proteomes" id="UP000264883">
    <property type="component" value="Chromosome"/>
</dbReference>
<keyword evidence="5 10" id="KW-0472">Membrane</keyword>
<evidence type="ECO:0000256" key="9">
    <source>
        <dbReference type="SAM" id="Coils"/>
    </source>
</evidence>
<keyword evidence="14" id="KW-1185">Reference proteome</keyword>
<evidence type="ECO:0008006" key="15">
    <source>
        <dbReference type="Google" id="ProtNLM"/>
    </source>
</evidence>
<evidence type="ECO:0000259" key="11">
    <source>
        <dbReference type="PROSITE" id="PS50111"/>
    </source>
</evidence>
<feature type="transmembrane region" description="Helical" evidence="10">
    <location>
        <begin position="7"/>
        <end position="30"/>
    </location>
</feature>
<comment type="similarity">
    <text evidence="7">Belongs to the methyl-accepting chemotaxis (MCP) protein family.</text>
</comment>
<evidence type="ECO:0000256" key="1">
    <source>
        <dbReference type="ARBA" id="ARBA00004651"/>
    </source>
</evidence>
<dbReference type="InterPro" id="IPR003660">
    <property type="entry name" value="HAMP_dom"/>
</dbReference>
<dbReference type="SUPFAM" id="SSF58104">
    <property type="entry name" value="Methyl-accepting chemotaxis protein (MCP) signaling domain"/>
    <property type="match status" value="1"/>
</dbReference>
<evidence type="ECO:0000256" key="8">
    <source>
        <dbReference type="PROSITE-ProRule" id="PRU00284"/>
    </source>
</evidence>
<feature type="transmembrane region" description="Helical" evidence="10">
    <location>
        <begin position="179"/>
        <end position="203"/>
    </location>
</feature>
<evidence type="ECO:0000313" key="14">
    <source>
        <dbReference type="Proteomes" id="UP000264883"/>
    </source>
</evidence>
<keyword evidence="6 8" id="KW-0807">Transducer</keyword>
<dbReference type="GO" id="GO:0007165">
    <property type="term" value="P:signal transduction"/>
    <property type="evidence" value="ECO:0007669"/>
    <property type="project" value="UniProtKB-KW"/>
</dbReference>
<organism evidence="13 14">
    <name type="scientific">Clostridium isatidis</name>
    <dbReference type="NCBI Taxonomy" id="182773"/>
    <lineage>
        <taxon>Bacteria</taxon>
        <taxon>Bacillati</taxon>
        <taxon>Bacillota</taxon>
        <taxon>Clostridia</taxon>
        <taxon>Eubacteriales</taxon>
        <taxon>Clostridiaceae</taxon>
        <taxon>Clostridium</taxon>
    </lineage>
</organism>
<dbReference type="GO" id="GO:0004888">
    <property type="term" value="F:transmembrane signaling receptor activity"/>
    <property type="evidence" value="ECO:0007669"/>
    <property type="project" value="InterPro"/>
</dbReference>
<dbReference type="InterPro" id="IPR029151">
    <property type="entry name" value="Sensor-like_sf"/>
</dbReference>
<evidence type="ECO:0000256" key="2">
    <source>
        <dbReference type="ARBA" id="ARBA00022475"/>
    </source>
</evidence>
<dbReference type="EMBL" id="CP016786">
    <property type="protein sequence ID" value="ASW42317.1"/>
    <property type="molecule type" value="Genomic_DNA"/>
</dbReference>
<feature type="domain" description="Methyl-accepting transducer" evidence="11">
    <location>
        <begin position="274"/>
        <end position="524"/>
    </location>
</feature>
<dbReference type="Pfam" id="PF17202">
    <property type="entry name" value="sCache_3_3"/>
    <property type="match status" value="1"/>
</dbReference>
<dbReference type="SUPFAM" id="SSF103190">
    <property type="entry name" value="Sensory domain-like"/>
    <property type="match status" value="1"/>
</dbReference>
<name>A0A343J9V9_9CLOT</name>
<gene>
    <name evidence="13" type="ORF">BEN51_02080</name>
</gene>
<sequence length="564" mass="62948">MKIKGKILTIMISLLFSVVSVSIIAVYFNFNNYITENTLETQYNMSMNLINAKYDGDWNVKDNKLYKGDFLINDNFEIVDLIKGSCQSEVTIFLKDTRVTTTIIEDDKRVIGTKADAEIVSKVLSNDEKVKAGITLFNEKYKTLYSPIKDKEGKVLGMFFIGIKESTIWQEVKTMLQQIIIYSLVIFIISLLMVNIFTAKVIIHPILKTSKYLDALSNGDLTFRISDYTLNRKDEFGIMANSLLKTKLSLKDILKKIKENSNNALIQSDNLASVSEEISESSSNVTCSIQEVTIGINNQAEGLMYVSNFTNDFGEALENIISSIDDVNNKINEIENMIDNNKGQMDNLSNYINSTKEEFNMYKEKISNFGNKVNKIYEISNLINSIATQTNLLALNAAIEAARAGEHGKGFAVVAEQVRKLAEESQISSNNINSLVAELTKDNKSMIDNSITFDEKLAEEINIVTETVNSFNNIFESINSITPKINAISLNSISINNSKNEIVHKIEESASVSEQISAASEEILSLSEELNATTNEVTLTAQNLKGMNDTLNELLSSFTLAEIN</sequence>
<feature type="domain" description="HAMP" evidence="12">
    <location>
        <begin position="200"/>
        <end position="255"/>
    </location>
</feature>
<evidence type="ECO:0000256" key="5">
    <source>
        <dbReference type="ARBA" id="ARBA00023136"/>
    </source>
</evidence>
<evidence type="ECO:0000256" key="6">
    <source>
        <dbReference type="ARBA" id="ARBA00023224"/>
    </source>
</evidence>
<dbReference type="Gene3D" id="1.10.287.950">
    <property type="entry name" value="Methyl-accepting chemotaxis protein"/>
    <property type="match status" value="1"/>
</dbReference>
<dbReference type="PROSITE" id="PS50111">
    <property type="entry name" value="CHEMOTAXIS_TRANSDUC_2"/>
    <property type="match status" value="1"/>
</dbReference>
<evidence type="ECO:0000256" key="10">
    <source>
        <dbReference type="SAM" id="Phobius"/>
    </source>
</evidence>